<proteinExistence type="predicted"/>
<dbReference type="PROSITE" id="PS50206">
    <property type="entry name" value="RHODANESE_3"/>
    <property type="match status" value="1"/>
</dbReference>
<dbReference type="PANTHER" id="PTHR40375:SF2">
    <property type="entry name" value="SPORULATION-SPECIFIC PROTEIN 22"/>
    <property type="match status" value="1"/>
</dbReference>
<feature type="compositionally biased region" description="Low complexity" evidence="1">
    <location>
        <begin position="710"/>
        <end position="722"/>
    </location>
</feature>
<dbReference type="Proteomes" id="UP000236291">
    <property type="component" value="Unassembled WGS sequence"/>
</dbReference>
<feature type="region of interest" description="Disordered" evidence="1">
    <location>
        <begin position="691"/>
        <end position="775"/>
    </location>
</feature>
<dbReference type="InterPro" id="IPR001763">
    <property type="entry name" value="Rhodanese-like_dom"/>
</dbReference>
<dbReference type="SUPFAM" id="SSF52821">
    <property type="entry name" value="Rhodanese/Cell cycle control phosphatase"/>
    <property type="match status" value="1"/>
</dbReference>
<reference evidence="3 4" key="2">
    <citation type="journal article" date="2017" name="Front. Plant Sci.">
        <title>Gene Classification and Mining of Molecular Markers Useful in Red Clover (Trifolium pratense) Breeding.</title>
        <authorList>
            <person name="Istvanek J."/>
            <person name="Dluhosova J."/>
            <person name="Dluhos P."/>
            <person name="Patkova L."/>
            <person name="Nedelnik J."/>
            <person name="Repkova J."/>
        </authorList>
    </citation>
    <scope>NUCLEOTIDE SEQUENCE [LARGE SCALE GENOMIC DNA]</scope>
    <source>
        <strain evidence="4">cv. Tatra</strain>
        <tissue evidence="3">Young leaves</tissue>
    </source>
</reference>
<organism evidence="3 4">
    <name type="scientific">Trifolium pratense</name>
    <name type="common">Red clover</name>
    <dbReference type="NCBI Taxonomy" id="57577"/>
    <lineage>
        <taxon>Eukaryota</taxon>
        <taxon>Viridiplantae</taxon>
        <taxon>Streptophyta</taxon>
        <taxon>Embryophyta</taxon>
        <taxon>Tracheophyta</taxon>
        <taxon>Spermatophyta</taxon>
        <taxon>Magnoliopsida</taxon>
        <taxon>eudicotyledons</taxon>
        <taxon>Gunneridae</taxon>
        <taxon>Pentapetalae</taxon>
        <taxon>rosids</taxon>
        <taxon>fabids</taxon>
        <taxon>Fabales</taxon>
        <taxon>Fabaceae</taxon>
        <taxon>Papilionoideae</taxon>
        <taxon>50 kb inversion clade</taxon>
        <taxon>NPAAA clade</taxon>
        <taxon>Hologalegina</taxon>
        <taxon>IRL clade</taxon>
        <taxon>Trifolieae</taxon>
        <taxon>Trifolium</taxon>
    </lineage>
</organism>
<evidence type="ECO:0000313" key="3">
    <source>
        <dbReference type="EMBL" id="PNY06990.1"/>
    </source>
</evidence>
<dbReference type="GO" id="GO:0090173">
    <property type="term" value="P:regulation of synaptonemal complex assembly"/>
    <property type="evidence" value="ECO:0007669"/>
    <property type="project" value="InterPro"/>
</dbReference>
<dbReference type="STRING" id="57577.A0A2K3NVB9"/>
<reference evidence="3 4" key="1">
    <citation type="journal article" date="2014" name="Am. J. Bot.">
        <title>Genome assembly and annotation for red clover (Trifolium pratense; Fabaceae).</title>
        <authorList>
            <person name="Istvanek J."/>
            <person name="Jaros M."/>
            <person name="Krenek A."/>
            <person name="Repkova J."/>
        </authorList>
    </citation>
    <scope>NUCLEOTIDE SEQUENCE [LARGE SCALE GENOMIC DNA]</scope>
    <source>
        <strain evidence="4">cv. Tatra</strain>
        <tissue evidence="3">Young leaves</tissue>
    </source>
</reference>
<feature type="compositionally biased region" description="Pro residues" evidence="1">
    <location>
        <begin position="763"/>
        <end position="775"/>
    </location>
</feature>
<dbReference type="PANTHER" id="PTHR40375">
    <property type="entry name" value="SPORULATION-SPECIFIC PROTEIN 22"/>
    <property type="match status" value="1"/>
</dbReference>
<evidence type="ECO:0000259" key="2">
    <source>
        <dbReference type="PROSITE" id="PS50206"/>
    </source>
</evidence>
<evidence type="ECO:0000256" key="1">
    <source>
        <dbReference type="SAM" id="MobiDB-lite"/>
    </source>
</evidence>
<dbReference type="InterPro" id="IPR036873">
    <property type="entry name" value="Rhodanese-like_dom_sf"/>
</dbReference>
<sequence>MLYIPHDTENRILRAKGFRVLCLCHLGLLQLDRAKEYIDEAEKLEPNVVCAFLKYKIYLQKNDNQGKSMPTAEVTVMRTLVTVLSQESGNEQKVLKTLKHAHTRASELGPDCFFGKEEVGRRERNWFAVTSWNFGTKTGQDKNYELSAEFLRLASNFYDLVKGSNDENNVMVCKSLVLSVSSMIASEFQRKTAMPETEVKQAVTLLDRAGQMLKSISSGNSVNDGQINTIAPELFFIYTFCAYDVQGRLNDLGSQLFTVKSFASSKACKPQYLLQIGLHASQGPQSNHEVATFALNECLSSFLSSPVPDYQNVALVVRKLIAIASIHKGDKDDDLVYSMYKQAYRIMVGLKEGEYPIEEGKWLAMTAWNRAAVPVRLGQIEMGKKWMNVGFDIAKHVPGMEVYKACMEDDLGMYICHSFMDSLSLLLSYPLFTKTHPKTQKLFTTKPFSLLSNHNPHHSSIPSSSSTTKITPISHSPIPLQNHFKKSCFSLAIIDFFTPFQSLAVESTSAPILAESDAGRINLETILVSIDDFFNRYPFFVAACSFIYLVGIPLAEEYFRKYKFVSAIDAFRKLRDDADSQLLDIRDRKNVKFLGSPNLKMLKKEVVQVEFVEGNEDGFVKKVLERFKDASNTVVCVLDSFDGNSMKVAELLFKNGFKEAYAIKGGVRGQQGWMAIQDTLLPPSVHIIRRKKSKAPQQLSTNGNGAIQQNDDSNNESASSSDIPAAGNQETENCHMKRSVESNPEVKISSVVSSSPYPNYPDLKPPSSPTPSKPQ</sequence>
<accession>A0A2K3NVB9</accession>
<dbReference type="Gene3D" id="3.40.250.10">
    <property type="entry name" value="Rhodanese-like domain"/>
    <property type="match status" value="1"/>
</dbReference>
<comment type="caution">
    <text evidence="3">The sequence shown here is derived from an EMBL/GenBank/DDBJ whole genome shotgun (WGS) entry which is preliminary data.</text>
</comment>
<evidence type="ECO:0000313" key="4">
    <source>
        <dbReference type="Proteomes" id="UP000236291"/>
    </source>
</evidence>
<gene>
    <name evidence="3" type="ORF">L195_g003473</name>
</gene>
<name>A0A2K3NVB9_TRIPR</name>
<feature type="domain" description="Rhodanese" evidence="2">
    <location>
        <begin position="576"/>
        <end position="682"/>
    </location>
</feature>
<dbReference type="AlphaFoldDB" id="A0A2K3NVB9"/>
<dbReference type="InterPro" id="IPR039057">
    <property type="entry name" value="Spo22/ZIP4"/>
</dbReference>
<feature type="compositionally biased region" description="Polar residues" evidence="1">
    <location>
        <begin position="695"/>
        <end position="709"/>
    </location>
</feature>
<protein>
    <submittedName>
        <fullName evidence="3">Rhodanese-like domain-containing protein chloroplastic-like</fullName>
    </submittedName>
</protein>
<dbReference type="EMBL" id="ASHM01001619">
    <property type="protein sequence ID" value="PNY06990.1"/>
    <property type="molecule type" value="Genomic_DNA"/>
</dbReference>